<organism evidence="5 6">
    <name type="scientific">Neoarthrinium moseri</name>
    <dbReference type="NCBI Taxonomy" id="1658444"/>
    <lineage>
        <taxon>Eukaryota</taxon>
        <taxon>Fungi</taxon>
        <taxon>Dikarya</taxon>
        <taxon>Ascomycota</taxon>
        <taxon>Pezizomycotina</taxon>
        <taxon>Sordariomycetes</taxon>
        <taxon>Xylariomycetidae</taxon>
        <taxon>Amphisphaeriales</taxon>
        <taxon>Apiosporaceae</taxon>
        <taxon>Neoarthrinium</taxon>
    </lineage>
</organism>
<evidence type="ECO:0000256" key="1">
    <source>
        <dbReference type="ARBA" id="ARBA00022553"/>
    </source>
</evidence>
<protein>
    <recommendedName>
        <fullName evidence="7">Proline-rich protein LAS17</fullName>
    </recommendedName>
</protein>
<sequence>MPSILNEEDKETVKRMVPKQTNKIHAVAVARLYVAYPNKSKWTYTGLQGAVVLANDLVGHTYWLKLVDISPAGRGVIWDQEIFDTWQYNQDRTFFHTFELEECLAGLSFVDEKEAKQFRKKMDEREKNASKATRNTPFGGHSQPVKSGGLFGSIFGGHRHSSAPTPPESPRNNAPLPPPPPSQSRSPPGGVNGFHKPGSEFATLEAYDPNWRDNFGNFLTEQGLTDDFIKDNQDFIVEFLKEQGDAVPRATAPPPPPPPPVNGSSGGHGRAPPPPPPPAGRAAPELVASSGSRRGAPPPPPAPRRSGKAETHREPTPPQDNTPPRPRFNAPPPLPDAGKFAHTEPARPVPAAPAPGPPPPPRPPKTPMDGDDAGHRFGVPPPFTGQRVSNAPPAPPSRGPVPPPPPRDVPLPPPRDVPAPPKAPASSAPPLPPSSSRPVPAPPPRGVPAPPPLPSSNAPPPPPLPGTLSGAPPPPAPPPPPPGGAGGAPPPPPPPPPPNRDSGYASGVPAAAVPPVDSSRSAVLDSIQKAGGIGALKKVDRSQIRDRSAAMPGGSDTGPHGSGLPPAGVAPAAGGAPNMADALAAALQKRKQKVGDSDDEADDDDW</sequence>
<feature type="compositionally biased region" description="Pro residues" evidence="2">
    <location>
        <begin position="316"/>
        <end position="335"/>
    </location>
</feature>
<evidence type="ECO:0000259" key="4">
    <source>
        <dbReference type="PROSITE" id="PS51082"/>
    </source>
</evidence>
<reference evidence="5" key="1">
    <citation type="submission" date="2021-03" db="EMBL/GenBank/DDBJ databases">
        <title>Revisited historic fungal species revealed as producer of novel bioactive compounds through whole genome sequencing and comparative genomics.</title>
        <authorList>
            <person name="Vignolle G.A."/>
            <person name="Hochenegger N."/>
            <person name="Mach R.L."/>
            <person name="Mach-Aigner A.R."/>
            <person name="Javad Rahimi M."/>
            <person name="Salim K.A."/>
            <person name="Chan C.M."/>
            <person name="Lim L.B.L."/>
            <person name="Cai F."/>
            <person name="Druzhinina I.S."/>
            <person name="U'Ren J.M."/>
            <person name="Derntl C."/>
        </authorList>
    </citation>
    <scope>NUCLEOTIDE SEQUENCE</scope>
    <source>
        <strain evidence="5">TUCIM 5799</strain>
    </source>
</reference>
<dbReference type="SUPFAM" id="SSF50729">
    <property type="entry name" value="PH domain-like"/>
    <property type="match status" value="1"/>
</dbReference>
<feature type="compositionally biased region" description="Low complexity" evidence="2">
    <location>
        <begin position="280"/>
        <end position="295"/>
    </location>
</feature>
<dbReference type="InterPro" id="IPR011993">
    <property type="entry name" value="PH-like_dom_sf"/>
</dbReference>
<dbReference type="InterPro" id="IPR000697">
    <property type="entry name" value="WH1/EVH1_dom"/>
</dbReference>
<feature type="compositionally biased region" description="Pro residues" evidence="2">
    <location>
        <begin position="164"/>
        <end position="182"/>
    </location>
</feature>
<feature type="compositionally biased region" description="Basic and acidic residues" evidence="2">
    <location>
        <begin position="120"/>
        <end position="129"/>
    </location>
</feature>
<evidence type="ECO:0000313" key="5">
    <source>
        <dbReference type="EMBL" id="KAI1881836.1"/>
    </source>
</evidence>
<dbReference type="PANTHER" id="PTHR45691">
    <property type="entry name" value="PROTEIN DIAPHANOUS"/>
    <property type="match status" value="1"/>
</dbReference>
<feature type="compositionally biased region" description="Pro residues" evidence="2">
    <location>
        <begin position="347"/>
        <end position="366"/>
    </location>
</feature>
<evidence type="ECO:0000256" key="2">
    <source>
        <dbReference type="SAM" id="MobiDB-lite"/>
    </source>
</evidence>
<dbReference type="Proteomes" id="UP000829685">
    <property type="component" value="Unassembled WGS sequence"/>
</dbReference>
<dbReference type="AlphaFoldDB" id="A0A9Q0AVT7"/>
<feature type="compositionally biased region" description="Low complexity" evidence="2">
    <location>
        <begin position="563"/>
        <end position="587"/>
    </location>
</feature>
<dbReference type="PROSITE" id="PS50229">
    <property type="entry name" value="WH1"/>
    <property type="match status" value="1"/>
</dbReference>
<dbReference type="GO" id="GO:0030041">
    <property type="term" value="P:actin filament polymerization"/>
    <property type="evidence" value="ECO:0007669"/>
    <property type="project" value="TreeGrafter"/>
</dbReference>
<accession>A0A9Q0AVT7</accession>
<keyword evidence="1" id="KW-0597">Phosphoprotein</keyword>
<dbReference type="GO" id="GO:0071933">
    <property type="term" value="F:Arp2/3 complex binding"/>
    <property type="evidence" value="ECO:0007669"/>
    <property type="project" value="UniProtKB-ARBA"/>
</dbReference>
<proteinExistence type="predicted"/>
<feature type="compositionally biased region" description="Low complexity" evidence="2">
    <location>
        <begin position="505"/>
        <end position="523"/>
    </location>
</feature>
<evidence type="ECO:0000259" key="3">
    <source>
        <dbReference type="PROSITE" id="PS50229"/>
    </source>
</evidence>
<feature type="compositionally biased region" description="Pro residues" evidence="2">
    <location>
        <begin position="392"/>
        <end position="499"/>
    </location>
</feature>
<feature type="compositionally biased region" description="Acidic residues" evidence="2">
    <location>
        <begin position="597"/>
        <end position="606"/>
    </location>
</feature>
<feature type="compositionally biased region" description="Basic and acidic residues" evidence="2">
    <location>
        <begin position="537"/>
        <end position="548"/>
    </location>
</feature>
<dbReference type="PANTHER" id="PTHR45691:SF1">
    <property type="entry name" value="FH2 DOMAIN-CONTAINING PROTEIN 1-RELATED"/>
    <property type="match status" value="1"/>
</dbReference>
<dbReference type="InterPro" id="IPR033927">
    <property type="entry name" value="WASPfam_EVH1"/>
</dbReference>
<feature type="region of interest" description="Disordered" evidence="2">
    <location>
        <begin position="120"/>
        <end position="198"/>
    </location>
</feature>
<evidence type="ECO:0008006" key="7">
    <source>
        <dbReference type="Google" id="ProtNLM"/>
    </source>
</evidence>
<name>A0A9Q0AVT7_9PEZI</name>
<dbReference type="GO" id="GO:0003779">
    <property type="term" value="F:actin binding"/>
    <property type="evidence" value="ECO:0007669"/>
    <property type="project" value="InterPro"/>
</dbReference>
<keyword evidence="6" id="KW-1185">Reference proteome</keyword>
<dbReference type="FunFam" id="2.30.29.30:FF:000281">
    <property type="entry name" value="Actin associated protein"/>
    <property type="match status" value="1"/>
</dbReference>
<dbReference type="GO" id="GO:0005884">
    <property type="term" value="C:actin filament"/>
    <property type="evidence" value="ECO:0007669"/>
    <property type="project" value="TreeGrafter"/>
</dbReference>
<dbReference type="InterPro" id="IPR003124">
    <property type="entry name" value="WH2_dom"/>
</dbReference>
<dbReference type="CDD" id="cd01205">
    <property type="entry name" value="EVH1_WASP-like"/>
    <property type="match status" value="1"/>
</dbReference>
<dbReference type="Pfam" id="PF00568">
    <property type="entry name" value="WH1"/>
    <property type="match status" value="1"/>
</dbReference>
<feature type="domain" description="WH2" evidence="4">
    <location>
        <begin position="519"/>
        <end position="539"/>
    </location>
</feature>
<feature type="region of interest" description="Disordered" evidence="2">
    <location>
        <begin position="242"/>
        <end position="606"/>
    </location>
</feature>
<dbReference type="EMBL" id="JAFIMR010000001">
    <property type="protein sequence ID" value="KAI1881836.1"/>
    <property type="molecule type" value="Genomic_DNA"/>
</dbReference>
<dbReference type="GO" id="GO:0030479">
    <property type="term" value="C:actin cortical patch"/>
    <property type="evidence" value="ECO:0007669"/>
    <property type="project" value="UniProtKB-ARBA"/>
</dbReference>
<dbReference type="SMART" id="SM00461">
    <property type="entry name" value="WH1"/>
    <property type="match status" value="1"/>
</dbReference>
<dbReference type="Gene3D" id="2.30.29.30">
    <property type="entry name" value="Pleckstrin-homology domain (PH domain)/Phosphotyrosine-binding domain (PTB)"/>
    <property type="match status" value="1"/>
</dbReference>
<evidence type="ECO:0000313" key="6">
    <source>
        <dbReference type="Proteomes" id="UP000829685"/>
    </source>
</evidence>
<comment type="caution">
    <text evidence="5">The sequence shown here is derived from an EMBL/GenBank/DDBJ whole genome shotgun (WGS) entry which is preliminary data.</text>
</comment>
<dbReference type="GO" id="GO:0045010">
    <property type="term" value="P:actin nucleation"/>
    <property type="evidence" value="ECO:0007669"/>
    <property type="project" value="UniProtKB-ARBA"/>
</dbReference>
<dbReference type="PROSITE" id="PS51082">
    <property type="entry name" value="WH2"/>
    <property type="match status" value="1"/>
</dbReference>
<feature type="domain" description="WH1" evidence="3">
    <location>
        <begin position="17"/>
        <end position="129"/>
    </location>
</feature>
<dbReference type="InterPro" id="IPR051412">
    <property type="entry name" value="Formin_Homology_Diaphanous_sf"/>
</dbReference>
<feature type="compositionally biased region" description="Pro residues" evidence="2">
    <location>
        <begin position="251"/>
        <end position="261"/>
    </location>
</feature>
<gene>
    <name evidence="5" type="ORF">JX265_000662</name>
</gene>